<dbReference type="Proteomes" id="UP000095287">
    <property type="component" value="Unplaced"/>
</dbReference>
<accession>A0A1I8A713</accession>
<dbReference type="WBParaSite" id="L893_g33509.t1">
    <property type="protein sequence ID" value="L893_g33509.t1"/>
    <property type="gene ID" value="L893_g33509"/>
</dbReference>
<reference evidence="2" key="1">
    <citation type="submission" date="2016-11" db="UniProtKB">
        <authorList>
            <consortium name="WormBaseParasite"/>
        </authorList>
    </citation>
    <scope>IDENTIFICATION</scope>
</reference>
<proteinExistence type="predicted"/>
<evidence type="ECO:0000313" key="2">
    <source>
        <dbReference type="WBParaSite" id="L893_g33509.t1"/>
    </source>
</evidence>
<organism evidence="1 2">
    <name type="scientific">Steinernema glaseri</name>
    <dbReference type="NCBI Taxonomy" id="37863"/>
    <lineage>
        <taxon>Eukaryota</taxon>
        <taxon>Metazoa</taxon>
        <taxon>Ecdysozoa</taxon>
        <taxon>Nematoda</taxon>
        <taxon>Chromadorea</taxon>
        <taxon>Rhabditida</taxon>
        <taxon>Tylenchina</taxon>
        <taxon>Panagrolaimomorpha</taxon>
        <taxon>Strongyloidoidea</taxon>
        <taxon>Steinernematidae</taxon>
        <taxon>Steinernema</taxon>
    </lineage>
</organism>
<dbReference type="AlphaFoldDB" id="A0A1I8A713"/>
<protein>
    <submittedName>
        <fullName evidence="2">RUN domain-containing protein</fullName>
    </submittedName>
</protein>
<keyword evidence="1" id="KW-1185">Reference proteome</keyword>
<name>A0A1I8A713_9BILA</name>
<sequence length="289" mass="33262">MLSLTLSEYIFRHPEVQESLRDTKIQDWGTVGTVLDVLGQFYRMSVLDKLFQLQNRRSILSRDLVPVYALEPNFINRISEISSDDSVMDLWKLEMIVREFRSLVAQRPELNSQLRDVSIGDTYLFGTFGDLIDLYFFKSMKAGVVRRRGKASHDFSNNNSISAEVQDNDVPVFSRERSSHQEVPAPRRGDCSEVGQLFEFGSDNLFPLTRSLNAASDRFERLPRNQFRNAISRIHNKLLVSQLSLSTEDKVRLAVRELKEFVGYNPMRSNLISTIPLGQWGTVKQLFEC</sequence>
<evidence type="ECO:0000313" key="1">
    <source>
        <dbReference type="Proteomes" id="UP000095287"/>
    </source>
</evidence>